<feature type="transmembrane region" description="Helical" evidence="1">
    <location>
        <begin position="206"/>
        <end position="233"/>
    </location>
</feature>
<gene>
    <name evidence="2" type="ORF">B5J99_00700</name>
</gene>
<keyword evidence="1" id="KW-0472">Membrane</keyword>
<dbReference type="Proteomes" id="UP000258016">
    <property type="component" value="Chromosome"/>
</dbReference>
<dbReference type="Pfam" id="PF12040">
    <property type="entry name" value="DUF3526"/>
    <property type="match status" value="1"/>
</dbReference>
<dbReference type="InterPro" id="IPR021913">
    <property type="entry name" value="DUF3526"/>
</dbReference>
<dbReference type="EMBL" id="CP020083">
    <property type="protein sequence ID" value="ASR50170.1"/>
    <property type="molecule type" value="Genomic_DNA"/>
</dbReference>
<dbReference type="RefSeq" id="WP_117351127.1">
    <property type="nucleotide sequence ID" value="NZ_CP020083.1"/>
</dbReference>
<evidence type="ECO:0000256" key="1">
    <source>
        <dbReference type="SAM" id="Phobius"/>
    </source>
</evidence>
<feature type="transmembrane region" description="Helical" evidence="1">
    <location>
        <begin position="452"/>
        <end position="474"/>
    </location>
</feature>
<dbReference type="PANTHER" id="PTHR43471:SF1">
    <property type="entry name" value="ABC TRANSPORTER PERMEASE PROTEIN NOSY-RELATED"/>
    <property type="match status" value="1"/>
</dbReference>
<keyword evidence="3" id="KW-1185">Reference proteome</keyword>
<sequence length="482" mass="51070">MNRSLIIAAAELRLMLRSRLALVGVVTLLLLSAIAAVTSAVQMTEAARARAQAQTETDAQFEAQPDRHPHRMVHYGTYALRPVGPLAAFDPGVDSFTGTVVFLEGHRQNSATFGAARESSDLLRFGQLTPAFVLQTLAPLLLIFLGFATVARERERGSLRALAAHGASAGSIVGGKALALGLVALLALTPALVALGWAALRQPHEAAVALVIALAYAGYLAAWVLGIVALSAIARTSQGALIALIAAWALIVVLVPRAAAGWAGVADPLPSRVDTELAIAADLRRIGDSHNPNDPHFAAFKANLLKQYGVTRTEDLPFNYRGRLAQEGERITSQLFKDYAARADAIRARQSGWLAWAGVLSPALSVRNASMVGAATDLTTHTAFMNAAEAYRFDLVQRLNGLQATAVSGADDNARSKDPLADRRTRISADFWKTMPRFDFAAPSASARMAAMLPSLALLALWIVLALGGLALAARRMGRLGA</sequence>
<reference evidence="2 3" key="1">
    <citation type="submission" date="2017-03" db="EMBL/GenBank/DDBJ databases">
        <title>Complete genome sequence of Blastomonas fulva degrading microcsystin LR.</title>
        <authorList>
            <person name="Lee H.-g."/>
            <person name="Jin L."/>
            <person name="oh H.-M."/>
        </authorList>
    </citation>
    <scope>NUCLEOTIDE SEQUENCE [LARGE SCALE GENOMIC DNA]</scope>
    <source>
        <strain evidence="2 3">T2</strain>
    </source>
</reference>
<feature type="transmembrane region" description="Helical" evidence="1">
    <location>
        <begin position="177"/>
        <end position="200"/>
    </location>
</feature>
<protein>
    <submittedName>
        <fullName evidence="2">ABC transporter permease</fullName>
    </submittedName>
</protein>
<feature type="transmembrane region" description="Helical" evidence="1">
    <location>
        <begin position="132"/>
        <end position="151"/>
    </location>
</feature>
<evidence type="ECO:0000313" key="2">
    <source>
        <dbReference type="EMBL" id="ASR50170.1"/>
    </source>
</evidence>
<organism evidence="2 3">
    <name type="scientific">Blastomonas fulva</name>
    <dbReference type="NCBI Taxonomy" id="1550728"/>
    <lineage>
        <taxon>Bacteria</taxon>
        <taxon>Pseudomonadati</taxon>
        <taxon>Pseudomonadota</taxon>
        <taxon>Alphaproteobacteria</taxon>
        <taxon>Sphingomonadales</taxon>
        <taxon>Sphingomonadaceae</taxon>
        <taxon>Blastomonas</taxon>
    </lineage>
</organism>
<name>A0ABM6M2X4_9SPHN</name>
<dbReference type="GeneID" id="303484092"/>
<keyword evidence="1" id="KW-1133">Transmembrane helix</keyword>
<accession>A0ABM6M2X4</accession>
<dbReference type="Pfam" id="PF12679">
    <property type="entry name" value="ABC2_membrane_2"/>
    <property type="match status" value="1"/>
</dbReference>
<evidence type="ECO:0000313" key="3">
    <source>
        <dbReference type="Proteomes" id="UP000258016"/>
    </source>
</evidence>
<proteinExistence type="predicted"/>
<feature type="transmembrane region" description="Helical" evidence="1">
    <location>
        <begin position="240"/>
        <end position="265"/>
    </location>
</feature>
<keyword evidence="1" id="KW-0812">Transmembrane</keyword>
<dbReference type="PANTHER" id="PTHR43471">
    <property type="entry name" value="ABC TRANSPORTER PERMEASE"/>
    <property type="match status" value="1"/>
</dbReference>